<dbReference type="InterPro" id="IPR002403">
    <property type="entry name" value="Cyt_P450_E_grp-IV"/>
</dbReference>
<dbReference type="OrthoDB" id="2789670at2759"/>
<evidence type="ECO:0000256" key="8">
    <source>
        <dbReference type="ARBA" id="ARBA00022824"/>
    </source>
</evidence>
<comment type="function">
    <text evidence="2">May be involved in the metabolism of insect hormones and in the breakdown of synthetic insecticides.</text>
</comment>
<evidence type="ECO:0000256" key="6">
    <source>
        <dbReference type="ARBA" id="ARBA00022617"/>
    </source>
</evidence>
<dbReference type="PROSITE" id="PS00086">
    <property type="entry name" value="CYTOCHROME_P450"/>
    <property type="match status" value="1"/>
</dbReference>
<keyword evidence="7 14" id="KW-0479">Metal-binding</keyword>
<dbReference type="PRINTS" id="PR00465">
    <property type="entry name" value="EP450IV"/>
</dbReference>
<dbReference type="EMBL" id="CH963852">
    <property type="protein sequence ID" value="EDW75599.1"/>
    <property type="molecule type" value="Genomic_DNA"/>
</dbReference>
<evidence type="ECO:0000256" key="14">
    <source>
        <dbReference type="PIRSR" id="PIRSR602403-1"/>
    </source>
</evidence>
<dbReference type="InterPro" id="IPR036396">
    <property type="entry name" value="Cyt_P450_sf"/>
</dbReference>
<keyword evidence="6 14" id="KW-0349">Heme</keyword>
<gene>
    <name evidence="16" type="primary">Dwil\GK23732</name>
    <name evidence="16" type="ORF">Dwil_GK23732</name>
</gene>
<comment type="cofactor">
    <cofactor evidence="1 14">
        <name>heme</name>
        <dbReference type="ChEBI" id="CHEBI:30413"/>
    </cofactor>
</comment>
<evidence type="ECO:0000256" key="7">
    <source>
        <dbReference type="ARBA" id="ARBA00022723"/>
    </source>
</evidence>
<keyword evidence="8" id="KW-0256">Endoplasmic reticulum</keyword>
<dbReference type="InterPro" id="IPR001128">
    <property type="entry name" value="Cyt_P450"/>
</dbReference>
<keyword evidence="10 15" id="KW-0560">Oxidoreductase</keyword>
<dbReference type="KEGG" id="dwi:6641673"/>
<dbReference type="SUPFAM" id="SSF48264">
    <property type="entry name" value="Cytochrome P450"/>
    <property type="match status" value="1"/>
</dbReference>
<dbReference type="eggNOG" id="KOG0158">
    <property type="taxonomic scope" value="Eukaryota"/>
</dbReference>
<dbReference type="Pfam" id="PF00067">
    <property type="entry name" value="p450"/>
    <property type="match status" value="1"/>
</dbReference>
<reference evidence="16 17" key="1">
    <citation type="journal article" date="2007" name="Nature">
        <title>Evolution of genes and genomes on the Drosophila phylogeny.</title>
        <authorList>
            <consortium name="Drosophila 12 Genomes Consortium"/>
            <person name="Clark A.G."/>
            <person name="Eisen M.B."/>
            <person name="Smith D.R."/>
            <person name="Bergman C.M."/>
            <person name="Oliver B."/>
            <person name="Markow T.A."/>
            <person name="Kaufman T.C."/>
            <person name="Kellis M."/>
            <person name="Gelbart W."/>
            <person name="Iyer V.N."/>
            <person name="Pollard D.A."/>
            <person name="Sackton T.B."/>
            <person name="Larracuente A.M."/>
            <person name="Singh N.D."/>
            <person name="Abad J.P."/>
            <person name="Abt D.N."/>
            <person name="Adryan B."/>
            <person name="Aguade M."/>
            <person name="Akashi H."/>
            <person name="Anderson W.W."/>
            <person name="Aquadro C.F."/>
            <person name="Ardell D.H."/>
            <person name="Arguello R."/>
            <person name="Artieri C.G."/>
            <person name="Barbash D.A."/>
            <person name="Barker D."/>
            <person name="Barsanti P."/>
            <person name="Batterham P."/>
            <person name="Batzoglou S."/>
            <person name="Begun D."/>
            <person name="Bhutkar A."/>
            <person name="Blanco E."/>
            <person name="Bosak S.A."/>
            <person name="Bradley R.K."/>
            <person name="Brand A.D."/>
            <person name="Brent M.R."/>
            <person name="Brooks A.N."/>
            <person name="Brown R.H."/>
            <person name="Butlin R.K."/>
            <person name="Caggese C."/>
            <person name="Calvi B.R."/>
            <person name="Bernardo de Carvalho A."/>
            <person name="Caspi A."/>
            <person name="Castrezana S."/>
            <person name="Celniker S.E."/>
            <person name="Chang J.L."/>
            <person name="Chapple C."/>
            <person name="Chatterji S."/>
            <person name="Chinwalla A."/>
            <person name="Civetta A."/>
            <person name="Clifton S.W."/>
            <person name="Comeron J.M."/>
            <person name="Costello J.C."/>
            <person name="Coyne J.A."/>
            <person name="Daub J."/>
            <person name="David R.G."/>
            <person name="Delcher A.L."/>
            <person name="Delehaunty K."/>
            <person name="Do C.B."/>
            <person name="Ebling H."/>
            <person name="Edwards K."/>
            <person name="Eickbush T."/>
            <person name="Evans J.D."/>
            <person name="Filipski A."/>
            <person name="Findeiss S."/>
            <person name="Freyhult E."/>
            <person name="Fulton L."/>
            <person name="Fulton R."/>
            <person name="Garcia A.C."/>
            <person name="Gardiner A."/>
            <person name="Garfield D.A."/>
            <person name="Garvin B.E."/>
            <person name="Gibson G."/>
            <person name="Gilbert D."/>
            <person name="Gnerre S."/>
            <person name="Godfrey J."/>
            <person name="Good R."/>
            <person name="Gotea V."/>
            <person name="Gravely B."/>
            <person name="Greenberg A.J."/>
            <person name="Griffiths-Jones S."/>
            <person name="Gross S."/>
            <person name="Guigo R."/>
            <person name="Gustafson E.A."/>
            <person name="Haerty W."/>
            <person name="Hahn M.W."/>
            <person name="Halligan D.L."/>
            <person name="Halpern A.L."/>
            <person name="Halter G.M."/>
            <person name="Han M.V."/>
            <person name="Heger A."/>
            <person name="Hillier L."/>
            <person name="Hinrichs A.S."/>
            <person name="Holmes I."/>
            <person name="Hoskins R.A."/>
            <person name="Hubisz M.J."/>
            <person name="Hultmark D."/>
            <person name="Huntley M.A."/>
            <person name="Jaffe D.B."/>
            <person name="Jagadeeshan S."/>
            <person name="Jeck W.R."/>
            <person name="Johnson J."/>
            <person name="Jones C.D."/>
            <person name="Jordan W.C."/>
            <person name="Karpen G.H."/>
            <person name="Kataoka E."/>
            <person name="Keightley P.D."/>
            <person name="Kheradpour P."/>
            <person name="Kirkness E.F."/>
            <person name="Koerich L.B."/>
            <person name="Kristiansen K."/>
            <person name="Kudrna D."/>
            <person name="Kulathinal R.J."/>
            <person name="Kumar S."/>
            <person name="Kwok R."/>
            <person name="Lander E."/>
            <person name="Langley C.H."/>
            <person name="Lapoint R."/>
            <person name="Lazzaro B.P."/>
            <person name="Lee S.J."/>
            <person name="Levesque L."/>
            <person name="Li R."/>
            <person name="Lin C.F."/>
            <person name="Lin M.F."/>
            <person name="Lindblad-Toh K."/>
            <person name="Llopart A."/>
            <person name="Long M."/>
            <person name="Low L."/>
            <person name="Lozovsky E."/>
            <person name="Lu J."/>
            <person name="Luo M."/>
            <person name="Machado C.A."/>
            <person name="Makalowski W."/>
            <person name="Marzo M."/>
            <person name="Matsuda M."/>
            <person name="Matzkin L."/>
            <person name="McAllister B."/>
            <person name="McBride C.S."/>
            <person name="McKernan B."/>
            <person name="McKernan K."/>
            <person name="Mendez-Lago M."/>
            <person name="Minx P."/>
            <person name="Mollenhauer M.U."/>
            <person name="Montooth K."/>
            <person name="Mount S.M."/>
            <person name="Mu X."/>
            <person name="Myers E."/>
            <person name="Negre B."/>
            <person name="Newfeld S."/>
            <person name="Nielsen R."/>
            <person name="Noor M.A."/>
            <person name="O'Grady P."/>
            <person name="Pachter L."/>
            <person name="Papaceit M."/>
            <person name="Parisi M.J."/>
            <person name="Parisi M."/>
            <person name="Parts L."/>
            <person name="Pedersen J.S."/>
            <person name="Pesole G."/>
            <person name="Phillippy A.M."/>
            <person name="Ponting C.P."/>
            <person name="Pop M."/>
            <person name="Porcelli D."/>
            <person name="Powell J.R."/>
            <person name="Prohaska S."/>
            <person name="Pruitt K."/>
            <person name="Puig M."/>
            <person name="Quesneville H."/>
            <person name="Ram K.R."/>
            <person name="Rand D."/>
            <person name="Rasmussen M.D."/>
            <person name="Reed L.K."/>
            <person name="Reenan R."/>
            <person name="Reily A."/>
            <person name="Remington K.A."/>
            <person name="Rieger T.T."/>
            <person name="Ritchie M.G."/>
            <person name="Robin C."/>
            <person name="Rogers Y.H."/>
            <person name="Rohde C."/>
            <person name="Rozas J."/>
            <person name="Rubenfield M.J."/>
            <person name="Ruiz A."/>
            <person name="Russo S."/>
            <person name="Salzberg S.L."/>
            <person name="Sanchez-Gracia A."/>
            <person name="Saranga D.J."/>
            <person name="Sato H."/>
            <person name="Schaeffer S.W."/>
            <person name="Schatz M.C."/>
            <person name="Schlenke T."/>
            <person name="Schwartz R."/>
            <person name="Segarra C."/>
            <person name="Singh R.S."/>
            <person name="Sirot L."/>
            <person name="Sirota M."/>
            <person name="Sisneros N.B."/>
            <person name="Smith C.D."/>
            <person name="Smith T.F."/>
            <person name="Spieth J."/>
            <person name="Stage D.E."/>
            <person name="Stark A."/>
            <person name="Stephan W."/>
            <person name="Strausberg R.L."/>
            <person name="Strempel S."/>
            <person name="Sturgill D."/>
            <person name="Sutton G."/>
            <person name="Sutton G.G."/>
            <person name="Tao W."/>
            <person name="Teichmann S."/>
            <person name="Tobari Y.N."/>
            <person name="Tomimura Y."/>
            <person name="Tsolas J.M."/>
            <person name="Valente V.L."/>
            <person name="Venter E."/>
            <person name="Venter J.C."/>
            <person name="Vicario S."/>
            <person name="Vieira F.G."/>
            <person name="Vilella A.J."/>
            <person name="Villasante A."/>
            <person name="Walenz B."/>
            <person name="Wang J."/>
            <person name="Wasserman M."/>
            <person name="Watts T."/>
            <person name="Wilson D."/>
            <person name="Wilson R.K."/>
            <person name="Wing R.A."/>
            <person name="Wolfner M.F."/>
            <person name="Wong A."/>
            <person name="Wong G.K."/>
            <person name="Wu C.I."/>
            <person name="Wu G."/>
            <person name="Yamamoto D."/>
            <person name="Yang H.P."/>
            <person name="Yang S.P."/>
            <person name="Yorke J.A."/>
            <person name="Yoshida K."/>
            <person name="Zdobnov E."/>
            <person name="Zhang P."/>
            <person name="Zhang Y."/>
            <person name="Zimin A.V."/>
            <person name="Baldwin J."/>
            <person name="Abdouelleil A."/>
            <person name="Abdulkadir J."/>
            <person name="Abebe A."/>
            <person name="Abera B."/>
            <person name="Abreu J."/>
            <person name="Acer S.C."/>
            <person name="Aftuck L."/>
            <person name="Alexander A."/>
            <person name="An P."/>
            <person name="Anderson E."/>
            <person name="Anderson S."/>
            <person name="Arachi H."/>
            <person name="Azer M."/>
            <person name="Bachantsang P."/>
            <person name="Barry A."/>
            <person name="Bayul T."/>
            <person name="Berlin A."/>
            <person name="Bessette D."/>
            <person name="Bloom T."/>
            <person name="Blye J."/>
            <person name="Boguslavskiy L."/>
            <person name="Bonnet C."/>
            <person name="Boukhgalter B."/>
            <person name="Bourzgui I."/>
            <person name="Brown A."/>
            <person name="Cahill P."/>
            <person name="Channer S."/>
            <person name="Cheshatsang Y."/>
            <person name="Chuda L."/>
            <person name="Citroen M."/>
            <person name="Collymore A."/>
            <person name="Cooke P."/>
            <person name="Costello M."/>
            <person name="D'Aco K."/>
            <person name="Daza R."/>
            <person name="De Haan G."/>
            <person name="DeGray S."/>
            <person name="DeMaso C."/>
            <person name="Dhargay N."/>
            <person name="Dooley K."/>
            <person name="Dooley E."/>
            <person name="Doricent M."/>
            <person name="Dorje P."/>
            <person name="Dorjee K."/>
            <person name="Dupes A."/>
            <person name="Elong R."/>
            <person name="Falk J."/>
            <person name="Farina A."/>
            <person name="Faro S."/>
            <person name="Ferguson D."/>
            <person name="Fisher S."/>
            <person name="Foley C.D."/>
            <person name="Franke A."/>
            <person name="Friedrich D."/>
            <person name="Gadbois L."/>
            <person name="Gearin G."/>
            <person name="Gearin C.R."/>
            <person name="Giannoukos G."/>
            <person name="Goode T."/>
            <person name="Graham J."/>
            <person name="Grandbois E."/>
            <person name="Grewal S."/>
            <person name="Gyaltsen K."/>
            <person name="Hafez N."/>
            <person name="Hagos B."/>
            <person name="Hall J."/>
            <person name="Henson C."/>
            <person name="Hollinger A."/>
            <person name="Honan T."/>
            <person name="Huard M.D."/>
            <person name="Hughes L."/>
            <person name="Hurhula B."/>
            <person name="Husby M.E."/>
            <person name="Kamat A."/>
            <person name="Kanga B."/>
            <person name="Kashin S."/>
            <person name="Khazanovich D."/>
            <person name="Kisner P."/>
            <person name="Lance K."/>
            <person name="Lara M."/>
            <person name="Lee W."/>
            <person name="Lennon N."/>
            <person name="Letendre F."/>
            <person name="LeVine R."/>
            <person name="Lipovsky A."/>
            <person name="Liu X."/>
            <person name="Liu J."/>
            <person name="Liu S."/>
            <person name="Lokyitsang T."/>
            <person name="Lokyitsang Y."/>
            <person name="Lubonja R."/>
            <person name="Lui A."/>
            <person name="MacDonald P."/>
            <person name="Magnisalis V."/>
            <person name="Maru K."/>
            <person name="Matthews C."/>
            <person name="McCusker W."/>
            <person name="McDonough S."/>
            <person name="Mehta T."/>
            <person name="Meldrim J."/>
            <person name="Meneus L."/>
            <person name="Mihai O."/>
            <person name="Mihalev A."/>
            <person name="Mihova T."/>
            <person name="Mittelman R."/>
            <person name="Mlenga V."/>
            <person name="Montmayeur A."/>
            <person name="Mulrain L."/>
            <person name="Navidi A."/>
            <person name="Naylor J."/>
            <person name="Negash T."/>
            <person name="Nguyen T."/>
            <person name="Nguyen N."/>
            <person name="Nicol R."/>
            <person name="Norbu C."/>
            <person name="Norbu N."/>
            <person name="Novod N."/>
            <person name="O'Neill B."/>
            <person name="Osman S."/>
            <person name="Markiewicz E."/>
            <person name="Oyono O.L."/>
            <person name="Patti C."/>
            <person name="Phunkhang P."/>
            <person name="Pierre F."/>
            <person name="Priest M."/>
            <person name="Raghuraman S."/>
            <person name="Rege F."/>
            <person name="Reyes R."/>
            <person name="Rise C."/>
            <person name="Rogov P."/>
            <person name="Ross K."/>
            <person name="Ryan E."/>
            <person name="Settipalli S."/>
            <person name="Shea T."/>
            <person name="Sherpa N."/>
            <person name="Shi L."/>
            <person name="Shih D."/>
            <person name="Sparrow T."/>
            <person name="Spaulding J."/>
            <person name="Stalker J."/>
            <person name="Stange-Thomann N."/>
            <person name="Stavropoulos S."/>
            <person name="Stone C."/>
            <person name="Strader C."/>
            <person name="Tesfaye S."/>
            <person name="Thomson T."/>
            <person name="Thoulutsang Y."/>
            <person name="Thoulutsang D."/>
            <person name="Topham K."/>
            <person name="Topping I."/>
            <person name="Tsamla T."/>
            <person name="Vassiliev H."/>
            <person name="Vo A."/>
            <person name="Wangchuk T."/>
            <person name="Wangdi T."/>
            <person name="Weiand M."/>
            <person name="Wilkinson J."/>
            <person name="Wilson A."/>
            <person name="Yadav S."/>
            <person name="Young G."/>
            <person name="Yu Q."/>
            <person name="Zembek L."/>
            <person name="Zhong D."/>
            <person name="Zimmer A."/>
            <person name="Zwirko Z."/>
            <person name="Jaffe D.B."/>
            <person name="Alvarez P."/>
            <person name="Brockman W."/>
            <person name="Butler J."/>
            <person name="Chin C."/>
            <person name="Gnerre S."/>
            <person name="Grabherr M."/>
            <person name="Kleber M."/>
            <person name="Mauceli E."/>
            <person name="MacCallum I."/>
        </authorList>
    </citation>
    <scope>NUCLEOTIDE SEQUENCE [LARGE SCALE GENOMIC DNA]</scope>
    <source>
        <strain evidence="17">Tucson 14030-0811.24</strain>
    </source>
</reference>
<dbReference type="Gene3D" id="1.10.630.10">
    <property type="entry name" value="Cytochrome P450"/>
    <property type="match status" value="1"/>
</dbReference>
<name>B4MU10_DROWI</name>
<evidence type="ECO:0000256" key="5">
    <source>
        <dbReference type="ARBA" id="ARBA00010617"/>
    </source>
</evidence>
<dbReference type="OMA" id="RFTANTM"/>
<comment type="similarity">
    <text evidence="5 15">Belongs to the cytochrome P450 family.</text>
</comment>
<dbReference type="STRING" id="7260.B4MU10"/>
<dbReference type="GO" id="GO:0004497">
    <property type="term" value="F:monooxygenase activity"/>
    <property type="evidence" value="ECO:0007669"/>
    <property type="project" value="UniProtKB-KW"/>
</dbReference>
<dbReference type="HOGENOM" id="CLU_001570_5_2_1"/>
<keyword evidence="13" id="KW-0472">Membrane</keyword>
<keyword evidence="11 14" id="KW-0408">Iron</keyword>
<evidence type="ECO:0000313" key="17">
    <source>
        <dbReference type="Proteomes" id="UP000007798"/>
    </source>
</evidence>
<evidence type="ECO:0000256" key="3">
    <source>
        <dbReference type="ARBA" id="ARBA00004174"/>
    </source>
</evidence>
<comment type="subcellular location">
    <subcellularLocation>
        <location evidence="4">Endoplasmic reticulum membrane</location>
        <topology evidence="4">Peripheral membrane protein</topology>
    </subcellularLocation>
    <subcellularLocation>
        <location evidence="3">Microsome membrane</location>
        <topology evidence="3">Peripheral membrane protein</topology>
    </subcellularLocation>
</comment>
<dbReference type="Proteomes" id="UP000007798">
    <property type="component" value="Unassembled WGS sequence"/>
</dbReference>
<dbReference type="EC" id="1.14.-.-" evidence="16"/>
<dbReference type="InterPro" id="IPR017972">
    <property type="entry name" value="Cyt_P450_CS"/>
</dbReference>
<dbReference type="PhylomeDB" id="B4MU10"/>
<evidence type="ECO:0000256" key="9">
    <source>
        <dbReference type="ARBA" id="ARBA00022848"/>
    </source>
</evidence>
<feature type="binding site" description="axial binding residue" evidence="14">
    <location>
        <position position="452"/>
    </location>
    <ligand>
        <name>heme</name>
        <dbReference type="ChEBI" id="CHEBI:30413"/>
    </ligand>
    <ligandPart>
        <name>Fe</name>
        <dbReference type="ChEBI" id="CHEBI:18248"/>
    </ligandPart>
</feature>
<evidence type="ECO:0000256" key="4">
    <source>
        <dbReference type="ARBA" id="ARBA00004406"/>
    </source>
</evidence>
<evidence type="ECO:0000256" key="1">
    <source>
        <dbReference type="ARBA" id="ARBA00001971"/>
    </source>
</evidence>
<dbReference type="AlphaFoldDB" id="B4MU10"/>
<organism evidence="16 17">
    <name type="scientific">Drosophila willistoni</name>
    <name type="common">Fruit fly</name>
    <dbReference type="NCBI Taxonomy" id="7260"/>
    <lineage>
        <taxon>Eukaryota</taxon>
        <taxon>Metazoa</taxon>
        <taxon>Ecdysozoa</taxon>
        <taxon>Arthropoda</taxon>
        <taxon>Hexapoda</taxon>
        <taxon>Insecta</taxon>
        <taxon>Pterygota</taxon>
        <taxon>Neoptera</taxon>
        <taxon>Endopterygota</taxon>
        <taxon>Diptera</taxon>
        <taxon>Brachycera</taxon>
        <taxon>Muscomorpha</taxon>
        <taxon>Ephydroidea</taxon>
        <taxon>Drosophilidae</taxon>
        <taxon>Drosophila</taxon>
        <taxon>Sophophora</taxon>
    </lineage>
</organism>
<keyword evidence="9" id="KW-0492">Microsome</keyword>
<dbReference type="CDD" id="cd11056">
    <property type="entry name" value="CYP6-like"/>
    <property type="match status" value="1"/>
</dbReference>
<dbReference type="PANTHER" id="PTHR24292">
    <property type="entry name" value="CYTOCHROME P450"/>
    <property type="match status" value="1"/>
</dbReference>
<evidence type="ECO:0000256" key="12">
    <source>
        <dbReference type="ARBA" id="ARBA00023033"/>
    </source>
</evidence>
<dbReference type="GO" id="GO:0005789">
    <property type="term" value="C:endoplasmic reticulum membrane"/>
    <property type="evidence" value="ECO:0007669"/>
    <property type="project" value="UniProtKB-SubCell"/>
</dbReference>
<accession>B4MU10</accession>
<keyword evidence="12 15" id="KW-0503">Monooxygenase</keyword>
<keyword evidence="17" id="KW-1185">Reference proteome</keyword>
<dbReference type="PANTHER" id="PTHR24292:SF84">
    <property type="entry name" value="CYTOCHROME P450 28A5-RELATED"/>
    <property type="match status" value="1"/>
</dbReference>
<dbReference type="InterPro" id="IPR050476">
    <property type="entry name" value="Insect_CytP450_Detox"/>
</dbReference>
<dbReference type="PRINTS" id="PR00385">
    <property type="entry name" value="P450"/>
</dbReference>
<evidence type="ECO:0000256" key="10">
    <source>
        <dbReference type="ARBA" id="ARBA00023002"/>
    </source>
</evidence>
<sequence length="504" mass="57242">MWSFIGLVLGFVHVAFAIVYLYLTWHHNYWKKRGIVTAKPFTILGTYPGVLGWGKRGLVLDVQEVYNKYKGKHRAVGTFLTREPQLLILDPALAHEILVTNFNNFRDTITSGFVGHNEDDKYVARNPFFSSGDTWKKRRTEGGGGLTANRLKLGYAIWQESGQRLLKYMEKAIAEKGNIIETRDLSYRFMANTMADFIWGIDAGSLTCKVQEQCEFQKVSTAWAFIAFQSITKFNRSLVAPFMRKLLQMRLFSKETDAFYLQLTQQAVKLRQNGNGSNRADYLSHLIQLQQKGNIMDDSVGHALTVLMDGYETSGAVLYHLLYSLSEYHEVQEKLRTEILDALGDDKSISYEELIALPYLDQCVNESLRLTTPIGFLMKICTRPTQIDVGNDKTLNLEPGVSVLIPAFQFHHDESLYPQADEFKPERFGNEPATEFTKRGMLLPFGDGPRICLGMRVGQLNVKTAVVQILSQYKIRQTKKLSMSSDSGLGLFLDGDIELEYIKL</sequence>
<dbReference type="GO" id="GO:0016705">
    <property type="term" value="F:oxidoreductase activity, acting on paired donors, with incorporation or reduction of molecular oxygen"/>
    <property type="evidence" value="ECO:0007669"/>
    <property type="project" value="InterPro"/>
</dbReference>
<evidence type="ECO:0000256" key="2">
    <source>
        <dbReference type="ARBA" id="ARBA00003690"/>
    </source>
</evidence>
<dbReference type="GO" id="GO:0020037">
    <property type="term" value="F:heme binding"/>
    <property type="evidence" value="ECO:0007669"/>
    <property type="project" value="InterPro"/>
</dbReference>
<dbReference type="GO" id="GO:0005506">
    <property type="term" value="F:iron ion binding"/>
    <property type="evidence" value="ECO:0007669"/>
    <property type="project" value="InterPro"/>
</dbReference>
<protein>
    <submittedName>
        <fullName evidence="16">Uncharacterized protein</fullName>
        <ecNumber evidence="16">1.14.-.-</ecNumber>
    </submittedName>
</protein>
<evidence type="ECO:0000256" key="13">
    <source>
        <dbReference type="ARBA" id="ARBA00023136"/>
    </source>
</evidence>
<evidence type="ECO:0000313" key="16">
    <source>
        <dbReference type="EMBL" id="EDW75599.1"/>
    </source>
</evidence>
<evidence type="ECO:0000256" key="15">
    <source>
        <dbReference type="RuleBase" id="RU000461"/>
    </source>
</evidence>
<evidence type="ECO:0000256" key="11">
    <source>
        <dbReference type="ARBA" id="ARBA00023004"/>
    </source>
</evidence>
<dbReference type="InParanoid" id="B4MU10"/>
<proteinExistence type="inferred from homology"/>